<feature type="region of interest" description="Disordered" evidence="1">
    <location>
        <begin position="14"/>
        <end position="41"/>
    </location>
</feature>
<evidence type="ECO:0000313" key="2">
    <source>
        <dbReference type="EMBL" id="KAF0031791.1"/>
    </source>
</evidence>
<proteinExistence type="predicted"/>
<comment type="caution">
    <text evidence="2">The sequence shown here is derived from an EMBL/GenBank/DDBJ whole genome shotgun (WGS) entry which is preliminary data.</text>
</comment>
<organism evidence="2 3">
    <name type="scientific">Scophthalmus maximus</name>
    <name type="common">Turbot</name>
    <name type="synonym">Psetta maxima</name>
    <dbReference type="NCBI Taxonomy" id="52904"/>
    <lineage>
        <taxon>Eukaryota</taxon>
        <taxon>Metazoa</taxon>
        <taxon>Chordata</taxon>
        <taxon>Craniata</taxon>
        <taxon>Vertebrata</taxon>
        <taxon>Euteleostomi</taxon>
        <taxon>Actinopterygii</taxon>
        <taxon>Neopterygii</taxon>
        <taxon>Teleostei</taxon>
        <taxon>Neoteleostei</taxon>
        <taxon>Acanthomorphata</taxon>
        <taxon>Carangaria</taxon>
        <taxon>Pleuronectiformes</taxon>
        <taxon>Pleuronectoidei</taxon>
        <taxon>Scophthalmidae</taxon>
        <taxon>Scophthalmus</taxon>
    </lineage>
</organism>
<name>A0A6A4SKX5_SCOMX</name>
<protein>
    <submittedName>
        <fullName evidence="2">Uncharacterized protein</fullName>
    </submittedName>
</protein>
<evidence type="ECO:0000256" key="1">
    <source>
        <dbReference type="SAM" id="MobiDB-lite"/>
    </source>
</evidence>
<accession>A0A6A4SKX5</accession>
<sequence length="82" mass="9092">MEMEFEKLFCARQSSPSDRATIPGHGQNSSAQVELGRRGETAIVNPPRPVIRFDEATTAENVPLQGYLWTVVAEKTLFEVVS</sequence>
<dbReference type="Proteomes" id="UP000438429">
    <property type="component" value="Unassembled WGS sequence"/>
</dbReference>
<reference evidence="2 3" key="1">
    <citation type="submission" date="2019-06" db="EMBL/GenBank/DDBJ databases">
        <title>Draft genomes of female and male turbot (Scophthalmus maximus).</title>
        <authorList>
            <person name="Xu H."/>
            <person name="Xu X.-W."/>
            <person name="Shao C."/>
            <person name="Chen S."/>
        </authorList>
    </citation>
    <scope>NUCLEOTIDE SEQUENCE [LARGE SCALE GENOMIC DNA]</scope>
    <source>
        <strain evidence="2">Ysfricsl-2016a</strain>
        <tissue evidence="2">Blood</tissue>
    </source>
</reference>
<dbReference type="EMBL" id="VEVO01000014">
    <property type="protein sequence ID" value="KAF0031791.1"/>
    <property type="molecule type" value="Genomic_DNA"/>
</dbReference>
<evidence type="ECO:0000313" key="3">
    <source>
        <dbReference type="Proteomes" id="UP000438429"/>
    </source>
</evidence>
<gene>
    <name evidence="2" type="ORF">F2P81_016346</name>
</gene>
<dbReference type="AlphaFoldDB" id="A0A6A4SKX5"/>